<dbReference type="EMBL" id="SOFY01000016">
    <property type="protein sequence ID" value="TFC50823.1"/>
    <property type="molecule type" value="Genomic_DNA"/>
</dbReference>
<feature type="transmembrane region" description="Helical" evidence="1">
    <location>
        <begin position="122"/>
        <end position="145"/>
    </location>
</feature>
<reference evidence="2 3" key="1">
    <citation type="submission" date="2019-03" db="EMBL/GenBank/DDBJ databases">
        <title>Genomics of glacier-inhabiting Cryobacterium strains.</title>
        <authorList>
            <person name="Liu Q."/>
            <person name="Xin Y.-H."/>
        </authorList>
    </citation>
    <scope>NUCLEOTIDE SEQUENCE [LARGE SCALE GENOMIC DNA]</scope>
    <source>
        <strain evidence="3">TMT1-22</strain>
    </source>
</reference>
<keyword evidence="1" id="KW-1133">Transmembrane helix</keyword>
<feature type="transmembrane region" description="Helical" evidence="1">
    <location>
        <begin position="52"/>
        <end position="72"/>
    </location>
</feature>
<gene>
    <name evidence="2" type="ORF">E3O49_04535</name>
</gene>
<sequence>MRSAAAGRRFALAAMLGVAAYVLVDVVLQLLPPHYSPIRDAESNLAVGPYGWLMNLNFLGRAVTTGAAVLAIGSVGPASRTRRTGLLLLLMGGACSAILAALPTDVPAPGDLVVRTHTPTGLAHLGVAGSGFLAALAAVTVLTVWMRGSDVHRAVPAAVSLAALAAAGLLALGVTTAFVPELLGLAERLCLAGILGWTYLVSAAIRRPGRPASPGLTRRPAQA</sequence>
<feature type="transmembrane region" description="Helical" evidence="1">
    <location>
        <begin position="157"/>
        <end position="179"/>
    </location>
</feature>
<dbReference type="Pfam" id="PF06197">
    <property type="entry name" value="DUF998"/>
    <property type="match status" value="1"/>
</dbReference>
<keyword evidence="1" id="KW-0812">Transmembrane</keyword>
<organism evidence="2 3">
    <name type="scientific">Cryobacterium shii</name>
    <dbReference type="NCBI Taxonomy" id="1259235"/>
    <lineage>
        <taxon>Bacteria</taxon>
        <taxon>Bacillati</taxon>
        <taxon>Actinomycetota</taxon>
        <taxon>Actinomycetes</taxon>
        <taxon>Micrococcales</taxon>
        <taxon>Microbacteriaceae</taxon>
        <taxon>Cryobacterium</taxon>
    </lineage>
</organism>
<keyword evidence="1" id="KW-0472">Membrane</keyword>
<protein>
    <submittedName>
        <fullName evidence="2">DUF998 domain-containing protein</fullName>
    </submittedName>
</protein>
<comment type="caution">
    <text evidence="2">The sequence shown here is derived from an EMBL/GenBank/DDBJ whole genome shotgun (WGS) entry which is preliminary data.</text>
</comment>
<accession>A0AAQ2HGC2</accession>
<evidence type="ECO:0000256" key="1">
    <source>
        <dbReference type="SAM" id="Phobius"/>
    </source>
</evidence>
<name>A0AAQ2HGC2_9MICO</name>
<dbReference type="InterPro" id="IPR009339">
    <property type="entry name" value="DUF998"/>
</dbReference>
<dbReference type="Proteomes" id="UP000297403">
    <property type="component" value="Unassembled WGS sequence"/>
</dbReference>
<proteinExistence type="predicted"/>
<feature type="transmembrane region" description="Helical" evidence="1">
    <location>
        <begin position="185"/>
        <end position="205"/>
    </location>
</feature>
<evidence type="ECO:0000313" key="2">
    <source>
        <dbReference type="EMBL" id="TFC50823.1"/>
    </source>
</evidence>
<keyword evidence="3" id="KW-1185">Reference proteome</keyword>
<feature type="transmembrane region" description="Helical" evidence="1">
    <location>
        <begin position="84"/>
        <end position="102"/>
    </location>
</feature>
<evidence type="ECO:0000313" key="3">
    <source>
        <dbReference type="Proteomes" id="UP000297403"/>
    </source>
</evidence>
<dbReference type="AlphaFoldDB" id="A0AAQ2HGC2"/>
<feature type="transmembrane region" description="Helical" evidence="1">
    <location>
        <begin position="12"/>
        <end position="32"/>
    </location>
</feature>